<name>A0A5M4AVS5_9BACT</name>
<reference evidence="3 4" key="1">
    <citation type="submission" date="2019-10" db="EMBL/GenBank/DDBJ databases">
        <title>Prolixibacter strains distinguished by the presence of nitrate reductase genes were adept at nitrate-dependent anaerobic corrosion of metallic iron and carbon steel.</title>
        <authorList>
            <person name="Iino T."/>
            <person name="Shono N."/>
            <person name="Ito K."/>
            <person name="Nakamura R."/>
            <person name="Sueoka K."/>
            <person name="Harayama S."/>
            <person name="Ohkuma M."/>
        </authorList>
    </citation>
    <scope>NUCLEOTIDE SEQUENCE [LARGE SCALE GENOMIC DNA]</scope>
    <source>
        <strain evidence="3 4">JCM 13498</strain>
    </source>
</reference>
<dbReference type="EMBL" id="BLAX01000001">
    <property type="protein sequence ID" value="GET31854.1"/>
    <property type="molecule type" value="Genomic_DNA"/>
</dbReference>
<keyword evidence="4" id="KW-1185">Reference proteome</keyword>
<sequence>MNVKKENAILDILSRFEDMANLILHQLDLIEGIMSQGETEVPDEVSKEIKSNEKKINKLDVKIGEKIINTIVLQKPVASDLRQMMAIYQMVSDLERIGDLVTNIAGSIPRIKDEAVFERLSDVISNMLISSVNMVRKSILSFINNDKEYAIWTIKNDSVIDELNHKLIKKTVKKSSLPKETQDMLLSFININSIISNIERIADHATNVAEASIYSLEGTDIRHQHIDLDGDD</sequence>
<dbReference type="Gene3D" id="1.20.58.220">
    <property type="entry name" value="Phosphate transport system protein phou homolog 2, domain 2"/>
    <property type="match status" value="1"/>
</dbReference>
<gene>
    <name evidence="3" type="primary">phoU</name>
    <name evidence="3" type="ORF">PbJCM13498_07170</name>
</gene>
<accession>A0A5M4AVS5</accession>
<dbReference type="GO" id="GO:0030643">
    <property type="term" value="P:intracellular phosphate ion homeostasis"/>
    <property type="evidence" value="ECO:0007669"/>
    <property type="project" value="InterPro"/>
</dbReference>
<dbReference type="OrthoDB" id="9814256at2"/>
<comment type="caution">
    <text evidence="3">The sequence shown here is derived from an EMBL/GenBank/DDBJ whole genome shotgun (WGS) entry which is preliminary data.</text>
</comment>
<dbReference type="Proteomes" id="UP000391834">
    <property type="component" value="Unassembled WGS sequence"/>
</dbReference>
<dbReference type="RefSeq" id="WP_025863548.1">
    <property type="nucleotide sequence ID" value="NZ_BLAX01000001.1"/>
</dbReference>
<dbReference type="NCBIfam" id="TIGR02135">
    <property type="entry name" value="phoU_full"/>
    <property type="match status" value="1"/>
</dbReference>
<feature type="domain" description="PhoU" evidence="2">
    <location>
        <begin position="127"/>
        <end position="211"/>
    </location>
</feature>
<dbReference type="AlphaFoldDB" id="A0A5M4AVS5"/>
<protein>
    <submittedName>
        <fullName evidence="3">Phosphate transport system regulatory protein PhoU</fullName>
    </submittedName>
</protein>
<feature type="domain" description="PhoU" evidence="2">
    <location>
        <begin position="17"/>
        <end position="106"/>
    </location>
</feature>
<dbReference type="PANTHER" id="PTHR42930">
    <property type="entry name" value="PHOSPHATE-SPECIFIC TRANSPORT SYSTEM ACCESSORY PROTEIN PHOU"/>
    <property type="match status" value="1"/>
</dbReference>
<dbReference type="Pfam" id="PF01895">
    <property type="entry name" value="PhoU"/>
    <property type="match status" value="2"/>
</dbReference>
<dbReference type="SUPFAM" id="SSF109755">
    <property type="entry name" value="PhoU-like"/>
    <property type="match status" value="1"/>
</dbReference>
<proteinExistence type="inferred from homology"/>
<comment type="similarity">
    <text evidence="1">Belongs to the PhoU family.</text>
</comment>
<dbReference type="PANTHER" id="PTHR42930:SF3">
    <property type="entry name" value="PHOSPHATE-SPECIFIC TRANSPORT SYSTEM ACCESSORY PROTEIN PHOU"/>
    <property type="match status" value="1"/>
</dbReference>
<evidence type="ECO:0000256" key="1">
    <source>
        <dbReference type="ARBA" id="ARBA00008107"/>
    </source>
</evidence>
<organism evidence="3 4">
    <name type="scientific">Prolixibacter bellariivorans</name>
    <dbReference type="NCBI Taxonomy" id="314319"/>
    <lineage>
        <taxon>Bacteria</taxon>
        <taxon>Pseudomonadati</taxon>
        <taxon>Bacteroidota</taxon>
        <taxon>Bacteroidia</taxon>
        <taxon>Marinilabiliales</taxon>
        <taxon>Prolixibacteraceae</taxon>
        <taxon>Prolixibacter</taxon>
    </lineage>
</organism>
<dbReference type="InterPro" id="IPR038078">
    <property type="entry name" value="PhoU-like_sf"/>
</dbReference>
<dbReference type="GO" id="GO:0045936">
    <property type="term" value="P:negative regulation of phosphate metabolic process"/>
    <property type="evidence" value="ECO:0007669"/>
    <property type="project" value="InterPro"/>
</dbReference>
<dbReference type="InterPro" id="IPR028366">
    <property type="entry name" value="PhoU"/>
</dbReference>
<dbReference type="InterPro" id="IPR026022">
    <property type="entry name" value="PhoU_dom"/>
</dbReference>
<evidence type="ECO:0000313" key="3">
    <source>
        <dbReference type="EMBL" id="GET31854.1"/>
    </source>
</evidence>
<evidence type="ECO:0000259" key="2">
    <source>
        <dbReference type="Pfam" id="PF01895"/>
    </source>
</evidence>
<evidence type="ECO:0000313" key="4">
    <source>
        <dbReference type="Proteomes" id="UP000391834"/>
    </source>
</evidence>